<comment type="subcellular location">
    <subcellularLocation>
        <location evidence="1">Membrane</location>
        <topology evidence="1">Multi-pass membrane protein</topology>
    </subcellularLocation>
</comment>
<gene>
    <name evidence="11" type="ORF">PSAL00342_LOCUS3004</name>
    <name evidence="12" type="ORF">PSAL00342_LOCUS3005</name>
</gene>
<dbReference type="PANTHER" id="PTHR12266">
    <property type="entry name" value="NA+/CA2+ K+ INDEPENDENT EXCHANGER"/>
    <property type="match status" value="1"/>
</dbReference>
<dbReference type="EMBL" id="HBIS01003334">
    <property type="protein sequence ID" value="CAE0609185.1"/>
    <property type="molecule type" value="Transcribed_RNA"/>
</dbReference>
<feature type="transmembrane region" description="Helical" evidence="9">
    <location>
        <begin position="181"/>
        <end position="200"/>
    </location>
</feature>
<dbReference type="Pfam" id="PF01699">
    <property type="entry name" value="Na_Ca_ex"/>
    <property type="match status" value="2"/>
</dbReference>
<evidence type="ECO:0000313" key="11">
    <source>
        <dbReference type="EMBL" id="CAE0609185.1"/>
    </source>
</evidence>
<feature type="domain" description="Sodium/calcium exchanger membrane region" evidence="10">
    <location>
        <begin position="58"/>
        <end position="198"/>
    </location>
</feature>
<keyword evidence="2" id="KW-0813">Transport</keyword>
<sequence>MGAGWIQGVVNYARKLKSVVITCEQAKEAKERSRIPYLVLHRCWLKDQPVVGYVVLVLFIAVWFYILGNVASECFCASLEGISDIFRIPPTLSGVTLLPFGNGAPDLFSSLASFAYEPSVGLNSVLGGGLFVTTVVVGVVSIVGVGERNVQKHCFVRDVLFYLLAVLSMMAMYLFPRATVWHASYLLLLYGMYGVSVWWIEKRVQVHQFGEENPSTPLLEGTREREIEMGEVDQAHHEGLSRLPQWEASRLAQHSVFAHTKPKPRPLWDQSSSERMCTPICTTCLWYLGEAINLPQKLTIPPVSETTWSKNFASVSIVGSALSLTWIWGNPSSDVLGFPLWMLVLGIGILGCLLSLVFTTTAPPRQDSARLFWILLAFMMSIAWIDLAAGELVSAMVALARLLAVSPGILGGTLLAWGNSIGDLISNSTIAKSPSTGGIQMAISGCYAGPLFNLLVGIGLSMFLTCLRQYPHHMILPIDGRLVWIGLFISVGLISSLVITLNDKFRITKQLGIFLLLLYGTFMIRQFLIASSE</sequence>
<feature type="transmembrane region" description="Helical" evidence="9">
    <location>
        <begin position="311"/>
        <end position="328"/>
    </location>
</feature>
<evidence type="ECO:0000256" key="5">
    <source>
        <dbReference type="ARBA" id="ARBA00023053"/>
    </source>
</evidence>
<feature type="transmembrane region" description="Helical" evidence="9">
    <location>
        <begin position="155"/>
        <end position="175"/>
    </location>
</feature>
<dbReference type="InterPro" id="IPR044880">
    <property type="entry name" value="NCX_ion-bd_dom_sf"/>
</dbReference>
<keyword evidence="6 9" id="KW-0472">Membrane</keyword>
<feature type="transmembrane region" description="Helical" evidence="9">
    <location>
        <begin position="371"/>
        <end position="389"/>
    </location>
</feature>
<evidence type="ECO:0000313" key="12">
    <source>
        <dbReference type="EMBL" id="CAE0609186.1"/>
    </source>
</evidence>
<keyword evidence="4 9" id="KW-1133">Transmembrane helix</keyword>
<evidence type="ECO:0000256" key="4">
    <source>
        <dbReference type="ARBA" id="ARBA00022989"/>
    </source>
</evidence>
<organism evidence="12">
    <name type="scientific">Picocystis salinarum</name>
    <dbReference type="NCBI Taxonomy" id="88271"/>
    <lineage>
        <taxon>Eukaryota</taxon>
        <taxon>Viridiplantae</taxon>
        <taxon>Chlorophyta</taxon>
        <taxon>Picocystophyceae</taxon>
        <taxon>Picocystales</taxon>
        <taxon>Picocystaceae</taxon>
        <taxon>Picocystis</taxon>
    </lineage>
</organism>
<dbReference type="AlphaFoldDB" id="A0A6U9QRN2"/>
<evidence type="ECO:0000259" key="10">
    <source>
        <dbReference type="Pfam" id="PF01699"/>
    </source>
</evidence>
<dbReference type="GO" id="GO:0016020">
    <property type="term" value="C:membrane"/>
    <property type="evidence" value="ECO:0007669"/>
    <property type="project" value="UniProtKB-SubCell"/>
</dbReference>
<evidence type="ECO:0000256" key="8">
    <source>
        <dbReference type="ARBA" id="ARBA00038187"/>
    </source>
</evidence>
<feature type="transmembrane region" description="Helical" evidence="9">
    <location>
        <begin position="50"/>
        <end position="68"/>
    </location>
</feature>
<feature type="transmembrane region" description="Helical" evidence="9">
    <location>
        <begin position="340"/>
        <end position="359"/>
    </location>
</feature>
<keyword evidence="3 9" id="KW-0812">Transmembrane</keyword>
<feature type="transmembrane region" description="Helical" evidence="9">
    <location>
        <begin position="513"/>
        <end position="530"/>
    </location>
</feature>
<evidence type="ECO:0000256" key="7">
    <source>
        <dbReference type="ARBA" id="ARBA00023201"/>
    </source>
</evidence>
<accession>A0A6U9QRN2</accession>
<dbReference type="GO" id="GO:0008324">
    <property type="term" value="F:monoatomic cation transmembrane transporter activity"/>
    <property type="evidence" value="ECO:0007669"/>
    <property type="project" value="TreeGrafter"/>
</dbReference>
<dbReference type="GO" id="GO:0006814">
    <property type="term" value="P:sodium ion transport"/>
    <property type="evidence" value="ECO:0007669"/>
    <property type="project" value="UniProtKB-KW"/>
</dbReference>
<dbReference type="Gene3D" id="1.20.1420.30">
    <property type="entry name" value="NCX, central ion-binding region"/>
    <property type="match status" value="2"/>
</dbReference>
<feature type="transmembrane region" description="Helical" evidence="9">
    <location>
        <begin position="482"/>
        <end position="501"/>
    </location>
</feature>
<evidence type="ECO:0000256" key="3">
    <source>
        <dbReference type="ARBA" id="ARBA00022692"/>
    </source>
</evidence>
<evidence type="ECO:0000256" key="6">
    <source>
        <dbReference type="ARBA" id="ARBA00023136"/>
    </source>
</evidence>
<evidence type="ECO:0000256" key="2">
    <source>
        <dbReference type="ARBA" id="ARBA00022448"/>
    </source>
</evidence>
<protein>
    <recommendedName>
        <fullName evidence="10">Sodium/calcium exchanger membrane region domain-containing protein</fullName>
    </recommendedName>
</protein>
<name>A0A6U9QRN2_9CHLO</name>
<feature type="transmembrane region" description="Helical" evidence="9">
    <location>
        <begin position="451"/>
        <end position="470"/>
    </location>
</feature>
<dbReference type="InterPro" id="IPR004837">
    <property type="entry name" value="NaCa_Exmemb"/>
</dbReference>
<comment type="similarity">
    <text evidence="8">Belongs to the Ca(2+):cation antiporter (CaCA) (TC 2.A.19) family. Cation/calcium exchanger (CCX) subfamily.</text>
</comment>
<keyword evidence="7" id="KW-0739">Sodium transport</keyword>
<evidence type="ECO:0000256" key="9">
    <source>
        <dbReference type="SAM" id="Phobius"/>
    </source>
</evidence>
<dbReference type="InterPro" id="IPR051359">
    <property type="entry name" value="CaCA_antiporter"/>
</dbReference>
<feature type="transmembrane region" description="Helical" evidence="9">
    <location>
        <begin position="395"/>
        <end position="417"/>
    </location>
</feature>
<evidence type="ECO:0000256" key="1">
    <source>
        <dbReference type="ARBA" id="ARBA00004141"/>
    </source>
</evidence>
<keyword evidence="5" id="KW-0915">Sodium</keyword>
<keyword evidence="7" id="KW-0406">Ion transport</keyword>
<feature type="transmembrane region" description="Helical" evidence="9">
    <location>
        <begin position="120"/>
        <end position="143"/>
    </location>
</feature>
<reference evidence="12" key="1">
    <citation type="submission" date="2021-01" db="EMBL/GenBank/DDBJ databases">
        <authorList>
            <person name="Corre E."/>
            <person name="Pelletier E."/>
            <person name="Niang G."/>
            <person name="Scheremetjew M."/>
            <person name="Finn R."/>
            <person name="Kale V."/>
            <person name="Holt S."/>
            <person name="Cochrane G."/>
            <person name="Meng A."/>
            <person name="Brown T."/>
            <person name="Cohen L."/>
        </authorList>
    </citation>
    <scope>NUCLEOTIDE SEQUENCE</scope>
    <source>
        <strain evidence="12">CCMP1897</strain>
    </source>
</reference>
<dbReference type="PANTHER" id="PTHR12266:SF0">
    <property type="entry name" value="MITOCHONDRIAL SODIUM_CALCIUM EXCHANGER PROTEIN"/>
    <property type="match status" value="1"/>
</dbReference>
<proteinExistence type="inferred from homology"/>
<feature type="domain" description="Sodium/calcium exchanger membrane region" evidence="10">
    <location>
        <begin position="374"/>
        <end position="527"/>
    </location>
</feature>
<dbReference type="EMBL" id="HBIS01003335">
    <property type="protein sequence ID" value="CAE0609186.1"/>
    <property type="molecule type" value="Transcribed_RNA"/>
</dbReference>